<dbReference type="GO" id="GO:0042314">
    <property type="term" value="F:bacteriochlorophyll binding"/>
    <property type="evidence" value="ECO:0007669"/>
    <property type="project" value="UniProtKB-KW"/>
</dbReference>
<name>W9V7Q5_9GAMM</name>
<dbReference type="RefSeq" id="WP_043752268.1">
    <property type="nucleotide sequence ID" value="NZ_AONC01000025.1"/>
</dbReference>
<keyword evidence="13" id="KW-0437">Light-harvesting polypeptide</keyword>
<dbReference type="GO" id="GO:0019866">
    <property type="term" value="C:organelle inner membrane"/>
    <property type="evidence" value="ECO:0007669"/>
    <property type="project" value="InterPro"/>
</dbReference>
<evidence type="ECO:0000256" key="8">
    <source>
        <dbReference type="ARBA" id="ARBA00022842"/>
    </source>
</evidence>
<evidence type="ECO:0000256" key="14">
    <source>
        <dbReference type="SAM" id="Phobius"/>
    </source>
</evidence>
<feature type="domain" description="Antenna complex alpha/beta subunit" evidence="15">
    <location>
        <begin position="1"/>
        <end position="41"/>
    </location>
</feature>
<dbReference type="GO" id="GO:0030077">
    <property type="term" value="C:plasma membrane light-harvesting complex"/>
    <property type="evidence" value="ECO:0007669"/>
    <property type="project" value="InterPro"/>
</dbReference>
<evidence type="ECO:0000256" key="6">
    <source>
        <dbReference type="ARBA" id="ARBA00022692"/>
    </source>
</evidence>
<proteinExistence type="predicted"/>
<feature type="transmembrane region" description="Helical" evidence="14">
    <location>
        <begin position="12"/>
        <end position="33"/>
    </location>
</feature>
<evidence type="ECO:0000256" key="4">
    <source>
        <dbReference type="ARBA" id="ARBA00022494"/>
    </source>
</evidence>
<dbReference type="Gene3D" id="4.10.220.20">
    <property type="entry name" value="Light-harvesting complex"/>
    <property type="match status" value="1"/>
</dbReference>
<keyword evidence="11" id="KW-0157">Chromophore</keyword>
<dbReference type="STRING" id="1249627.D779_1196"/>
<dbReference type="Pfam" id="PF00556">
    <property type="entry name" value="LHC"/>
    <property type="match status" value="1"/>
</dbReference>
<keyword evidence="7" id="KW-0479">Metal-binding</keyword>
<keyword evidence="4" id="KW-0148">Chlorophyll</keyword>
<comment type="subcellular location">
    <subcellularLocation>
        <location evidence="2">Cell membrane</location>
        <topology evidence="2">Single-pass type II membrane protein</topology>
    </subcellularLocation>
</comment>
<evidence type="ECO:0000256" key="7">
    <source>
        <dbReference type="ARBA" id="ARBA00022723"/>
    </source>
</evidence>
<evidence type="ECO:0000256" key="5">
    <source>
        <dbReference type="ARBA" id="ARBA00022549"/>
    </source>
</evidence>
<dbReference type="OrthoDB" id="8564165at2"/>
<dbReference type="InterPro" id="IPR035889">
    <property type="entry name" value="Light-harvesting_complex"/>
</dbReference>
<keyword evidence="5" id="KW-0042">Antenna complex</keyword>
<dbReference type="PROSITE" id="PS00968">
    <property type="entry name" value="ANTENNA_COMP_ALPHA"/>
    <property type="match status" value="1"/>
</dbReference>
<keyword evidence="3" id="KW-1003">Cell membrane</keyword>
<comment type="function">
    <text evidence="1">Antenna complexes are light-harvesting systems, which transfer the excitation energy to the reaction centers.</text>
</comment>
<evidence type="ECO:0000256" key="10">
    <source>
        <dbReference type="ARBA" id="ARBA00022989"/>
    </source>
</evidence>
<evidence type="ECO:0000256" key="3">
    <source>
        <dbReference type="ARBA" id="ARBA00022475"/>
    </source>
</evidence>
<dbReference type="GO" id="GO:0019684">
    <property type="term" value="P:photosynthesis, light reaction"/>
    <property type="evidence" value="ECO:0007669"/>
    <property type="project" value="InterPro"/>
</dbReference>
<gene>
    <name evidence="16" type="ORF">D779_1196</name>
</gene>
<evidence type="ECO:0000256" key="13">
    <source>
        <dbReference type="ARBA" id="ARBA00023243"/>
    </source>
</evidence>
<keyword evidence="6 14" id="KW-0812">Transmembrane</keyword>
<evidence type="ECO:0000256" key="11">
    <source>
        <dbReference type="ARBA" id="ARBA00022991"/>
    </source>
</evidence>
<dbReference type="InterPro" id="IPR018332">
    <property type="entry name" value="Antenna_alpha"/>
</dbReference>
<dbReference type="NCBIfam" id="NF040861">
    <property type="entry name" value="pufA_517_ASD"/>
    <property type="match status" value="1"/>
</dbReference>
<evidence type="ECO:0000256" key="1">
    <source>
        <dbReference type="ARBA" id="ARBA00002455"/>
    </source>
</evidence>
<dbReference type="SUPFAM" id="SSF56918">
    <property type="entry name" value="Light-harvesting complex subunits"/>
    <property type="match status" value="1"/>
</dbReference>
<accession>W9V7Q5</accession>
<dbReference type="AlphaFoldDB" id="W9V7Q5"/>
<evidence type="ECO:0000256" key="9">
    <source>
        <dbReference type="ARBA" id="ARBA00022956"/>
    </source>
</evidence>
<dbReference type="InterPro" id="IPR000066">
    <property type="entry name" value="Antenna_a/b"/>
</dbReference>
<dbReference type="InterPro" id="IPR002361">
    <property type="entry name" value="Antenna_alpha_CS"/>
</dbReference>
<protein>
    <submittedName>
        <fullName evidence="16">Light-harvesting LHI, alpha subunit</fullName>
    </submittedName>
</protein>
<dbReference type="Proteomes" id="UP000019460">
    <property type="component" value="Unassembled WGS sequence"/>
</dbReference>
<keyword evidence="9" id="KW-0076">Bacteriochlorophyll</keyword>
<evidence type="ECO:0000256" key="2">
    <source>
        <dbReference type="ARBA" id="ARBA00004401"/>
    </source>
</evidence>
<keyword evidence="8" id="KW-0460">Magnesium</keyword>
<dbReference type="GO" id="GO:0046872">
    <property type="term" value="F:metal ion binding"/>
    <property type="evidence" value="ECO:0007669"/>
    <property type="project" value="UniProtKB-KW"/>
</dbReference>
<comment type="caution">
    <text evidence="16">The sequence shown here is derived from an EMBL/GenBank/DDBJ whole genome shotgun (WGS) entry which is preliminary data.</text>
</comment>
<evidence type="ECO:0000313" key="16">
    <source>
        <dbReference type="EMBL" id="EXJ15454.1"/>
    </source>
</evidence>
<dbReference type="PRINTS" id="PR00673">
    <property type="entry name" value="LIGHTHARVSTA"/>
</dbReference>
<evidence type="ECO:0000313" key="17">
    <source>
        <dbReference type="Proteomes" id="UP000019460"/>
    </source>
</evidence>
<dbReference type="EMBL" id="AONC01000025">
    <property type="protein sequence ID" value="EXJ15454.1"/>
    <property type="molecule type" value="Genomic_DNA"/>
</dbReference>
<keyword evidence="12 14" id="KW-0472">Membrane</keyword>
<keyword evidence="17" id="KW-1185">Reference proteome</keyword>
<sequence>MHRIWLLLSPRATLIAIFGFLAVLALLIHFILISTAEFNWLAGPDAPVAINPQPEPPGIR</sequence>
<reference evidence="16 17" key="1">
    <citation type="submission" date="2012-11" db="EMBL/GenBank/DDBJ databases">
        <title>Genome assembly of Thiorhodococcus sp. AK35.</title>
        <authorList>
            <person name="Nupur N."/>
            <person name="Khatri I."/>
            <person name="Subramanian S."/>
            <person name="Pinnaka A."/>
        </authorList>
    </citation>
    <scope>NUCLEOTIDE SEQUENCE [LARGE SCALE GENOMIC DNA]</scope>
    <source>
        <strain evidence="16 17">AK35</strain>
    </source>
</reference>
<keyword evidence="10 14" id="KW-1133">Transmembrane helix</keyword>
<evidence type="ECO:0000256" key="12">
    <source>
        <dbReference type="ARBA" id="ARBA00023136"/>
    </source>
</evidence>
<organism evidence="16 17">
    <name type="scientific">Imhoffiella purpurea</name>
    <dbReference type="NCBI Taxonomy" id="1249627"/>
    <lineage>
        <taxon>Bacteria</taxon>
        <taxon>Pseudomonadati</taxon>
        <taxon>Pseudomonadota</taxon>
        <taxon>Gammaproteobacteria</taxon>
        <taxon>Chromatiales</taxon>
        <taxon>Chromatiaceae</taxon>
        <taxon>Imhoffiella</taxon>
    </lineage>
</organism>
<evidence type="ECO:0000259" key="15">
    <source>
        <dbReference type="Pfam" id="PF00556"/>
    </source>
</evidence>
<dbReference type="GO" id="GO:0005886">
    <property type="term" value="C:plasma membrane"/>
    <property type="evidence" value="ECO:0007669"/>
    <property type="project" value="UniProtKB-SubCell"/>
</dbReference>